<protein>
    <recommendedName>
        <fullName evidence="3">J domain-containing protein</fullName>
    </recommendedName>
</protein>
<evidence type="ECO:0000256" key="1">
    <source>
        <dbReference type="ARBA" id="ARBA00022737"/>
    </source>
</evidence>
<dbReference type="CDD" id="cd06257">
    <property type="entry name" value="DnaJ"/>
    <property type="match status" value="1"/>
</dbReference>
<dbReference type="InterPro" id="IPR036869">
    <property type="entry name" value="J_dom_sf"/>
</dbReference>
<dbReference type="AlphaFoldDB" id="S8D0I4"/>
<dbReference type="PANTHER" id="PTHR45188">
    <property type="entry name" value="DNAJ PROTEIN P58IPK HOMOLOG"/>
    <property type="match status" value="1"/>
</dbReference>
<dbReference type="Pfam" id="PF00226">
    <property type="entry name" value="DnaJ"/>
    <property type="match status" value="1"/>
</dbReference>
<comment type="caution">
    <text evidence="4">The sequence shown here is derived from an EMBL/GenBank/DDBJ whole genome shotgun (WGS) entry which is preliminary data.</text>
</comment>
<organism evidence="4 5">
    <name type="scientific">Genlisea aurea</name>
    <dbReference type="NCBI Taxonomy" id="192259"/>
    <lineage>
        <taxon>Eukaryota</taxon>
        <taxon>Viridiplantae</taxon>
        <taxon>Streptophyta</taxon>
        <taxon>Embryophyta</taxon>
        <taxon>Tracheophyta</taxon>
        <taxon>Spermatophyta</taxon>
        <taxon>Magnoliopsida</taxon>
        <taxon>eudicotyledons</taxon>
        <taxon>Gunneridae</taxon>
        <taxon>Pentapetalae</taxon>
        <taxon>asterids</taxon>
        <taxon>lamiids</taxon>
        <taxon>Lamiales</taxon>
        <taxon>Lentibulariaceae</taxon>
        <taxon>Genlisea</taxon>
    </lineage>
</organism>
<evidence type="ECO:0000313" key="5">
    <source>
        <dbReference type="Proteomes" id="UP000015453"/>
    </source>
</evidence>
<dbReference type="SMART" id="SM00271">
    <property type="entry name" value="DnaJ"/>
    <property type="match status" value="1"/>
</dbReference>
<sequence>MSGSRAPKKSDDSRFYDILGVPKTASADDLKRAYKKAAIKNHPDKGGDPEKILDFVN</sequence>
<dbReference type="PRINTS" id="PR00625">
    <property type="entry name" value="JDOMAIN"/>
</dbReference>
<feature type="domain" description="J" evidence="3">
    <location>
        <begin position="14"/>
        <end position="57"/>
    </location>
</feature>
<dbReference type="OrthoDB" id="10250354at2759"/>
<gene>
    <name evidence="4" type="ORF">M569_01908</name>
</gene>
<keyword evidence="1" id="KW-0677">Repeat</keyword>
<reference evidence="4 5" key="1">
    <citation type="journal article" date="2013" name="BMC Genomics">
        <title>The miniature genome of a carnivorous plant Genlisea aurea contains a low number of genes and short non-coding sequences.</title>
        <authorList>
            <person name="Leushkin E.V."/>
            <person name="Sutormin R.A."/>
            <person name="Nabieva E.R."/>
            <person name="Penin A.A."/>
            <person name="Kondrashov A.S."/>
            <person name="Logacheva M.D."/>
        </authorList>
    </citation>
    <scope>NUCLEOTIDE SEQUENCE [LARGE SCALE GENOMIC DNA]</scope>
</reference>
<name>S8D0I4_9LAMI</name>
<dbReference type="SUPFAM" id="SSF46565">
    <property type="entry name" value="Chaperone J-domain"/>
    <property type="match status" value="1"/>
</dbReference>
<evidence type="ECO:0000313" key="4">
    <source>
        <dbReference type="EMBL" id="EPS72850.1"/>
    </source>
</evidence>
<accession>S8D0I4</accession>
<dbReference type="Proteomes" id="UP000015453">
    <property type="component" value="Unassembled WGS sequence"/>
</dbReference>
<dbReference type="InterPro" id="IPR001623">
    <property type="entry name" value="DnaJ_domain"/>
</dbReference>
<dbReference type="Gene3D" id="1.10.287.110">
    <property type="entry name" value="DnaJ domain"/>
    <property type="match status" value="1"/>
</dbReference>
<keyword evidence="5" id="KW-1185">Reference proteome</keyword>
<dbReference type="PROSITE" id="PS50076">
    <property type="entry name" value="DNAJ_2"/>
    <property type="match status" value="1"/>
</dbReference>
<evidence type="ECO:0000259" key="3">
    <source>
        <dbReference type="PROSITE" id="PS50076"/>
    </source>
</evidence>
<proteinExistence type="predicted"/>
<keyword evidence="2" id="KW-0802">TPR repeat</keyword>
<dbReference type="EMBL" id="AUSU01000666">
    <property type="protein sequence ID" value="EPS72850.1"/>
    <property type="molecule type" value="Genomic_DNA"/>
</dbReference>
<evidence type="ECO:0000256" key="2">
    <source>
        <dbReference type="ARBA" id="ARBA00022803"/>
    </source>
</evidence>
<dbReference type="PANTHER" id="PTHR45188:SF2">
    <property type="entry name" value="DNAJ HOMOLOG SUBFAMILY C MEMBER 7"/>
    <property type="match status" value="1"/>
</dbReference>